<reference evidence="2" key="1">
    <citation type="submission" date="2020-02" db="EMBL/GenBank/DDBJ databases">
        <authorList>
            <person name="Meier V. D."/>
        </authorList>
    </citation>
    <scope>NUCLEOTIDE SEQUENCE</scope>
    <source>
        <strain evidence="2">AVDCRST_MAG93</strain>
    </source>
</reference>
<organism evidence="2">
    <name type="scientific">uncultured Chloroflexia bacterium</name>
    <dbReference type="NCBI Taxonomy" id="1672391"/>
    <lineage>
        <taxon>Bacteria</taxon>
        <taxon>Bacillati</taxon>
        <taxon>Chloroflexota</taxon>
        <taxon>Chloroflexia</taxon>
        <taxon>environmental samples</taxon>
    </lineage>
</organism>
<feature type="region of interest" description="Disordered" evidence="1">
    <location>
        <begin position="1"/>
        <end position="21"/>
    </location>
</feature>
<evidence type="ECO:0000256" key="1">
    <source>
        <dbReference type="SAM" id="MobiDB-lite"/>
    </source>
</evidence>
<name>A0A6J4HNZ0_9CHLR</name>
<gene>
    <name evidence="2" type="ORF">AVDCRST_MAG93-821</name>
</gene>
<proteinExistence type="predicted"/>
<sequence>CDKKPKRQSGRHPWTRQQSTSFWRQLTQSALGRTRLFVPVQRQSGGCNSTASG</sequence>
<dbReference type="EMBL" id="CADCTR010000269">
    <property type="protein sequence ID" value="CAA9229575.1"/>
    <property type="molecule type" value="Genomic_DNA"/>
</dbReference>
<protein>
    <submittedName>
        <fullName evidence="2">Uncharacterized protein</fullName>
    </submittedName>
</protein>
<feature type="non-terminal residue" evidence="2">
    <location>
        <position position="53"/>
    </location>
</feature>
<feature type="non-terminal residue" evidence="2">
    <location>
        <position position="1"/>
    </location>
</feature>
<accession>A0A6J4HNZ0</accession>
<evidence type="ECO:0000313" key="2">
    <source>
        <dbReference type="EMBL" id="CAA9229575.1"/>
    </source>
</evidence>
<feature type="compositionally biased region" description="Basic residues" evidence="1">
    <location>
        <begin position="1"/>
        <end position="14"/>
    </location>
</feature>
<dbReference type="AlphaFoldDB" id="A0A6J4HNZ0"/>